<accession>A0A6I1EWX8</accession>
<dbReference type="GO" id="GO:0005886">
    <property type="term" value="C:plasma membrane"/>
    <property type="evidence" value="ECO:0007669"/>
    <property type="project" value="UniProtKB-SubCell"/>
</dbReference>
<reference evidence="8 9" key="1">
    <citation type="submission" date="2019-10" db="EMBL/GenBank/DDBJ databases">
        <title>Genome diversity of Sutterella seckii.</title>
        <authorList>
            <person name="Chaplin A.V."/>
            <person name="Sokolova S.R."/>
            <person name="Mosin K.A."/>
            <person name="Ivanova E.L."/>
            <person name="Kochetkova T.O."/>
            <person name="Goltsov A.Y."/>
            <person name="Trofimov D.Y."/>
            <person name="Efimov B.A."/>
        </authorList>
    </citation>
    <scope>NUCLEOTIDE SEQUENCE [LARGE SCALE GENOMIC DNA]</scope>
    <source>
        <strain evidence="8 9">ASD393</strain>
    </source>
</reference>
<feature type="compositionally biased region" description="Basic and acidic residues" evidence="7">
    <location>
        <begin position="155"/>
        <end position="166"/>
    </location>
</feature>
<dbReference type="InterPro" id="IPR042217">
    <property type="entry name" value="T4SS_VirB10/TrbI"/>
</dbReference>
<evidence type="ECO:0000256" key="5">
    <source>
        <dbReference type="ARBA" id="ARBA00022989"/>
    </source>
</evidence>
<dbReference type="OrthoDB" id="9766860at2"/>
<evidence type="ECO:0000313" key="8">
    <source>
        <dbReference type="EMBL" id="KAB7658065.1"/>
    </source>
</evidence>
<feature type="region of interest" description="Disordered" evidence="7">
    <location>
        <begin position="78"/>
        <end position="171"/>
    </location>
</feature>
<keyword evidence="4" id="KW-0812">Transmembrane</keyword>
<comment type="similarity">
    <text evidence="2">Belongs to the TrbI/VirB10 family.</text>
</comment>
<evidence type="ECO:0000256" key="7">
    <source>
        <dbReference type="SAM" id="MobiDB-lite"/>
    </source>
</evidence>
<dbReference type="Proteomes" id="UP000430564">
    <property type="component" value="Unassembled WGS sequence"/>
</dbReference>
<dbReference type="CDD" id="cd16429">
    <property type="entry name" value="VirB10"/>
    <property type="match status" value="1"/>
</dbReference>
<evidence type="ECO:0000256" key="1">
    <source>
        <dbReference type="ARBA" id="ARBA00004162"/>
    </source>
</evidence>
<dbReference type="InterPro" id="IPR005498">
    <property type="entry name" value="T4SS_VirB10/TraB/TrbI"/>
</dbReference>
<sequence>MAQEQMKGAPRAPETMGEPAFAPEEAVPGIFARWKMPIMIGAFLAAGLGTWYVTKLLEAPEEKTPQAVTKAASLITATDEYVRQAPPVPTPPRRPRVREEPKPEPAPVEKAPETRTVYVKEAAPVPEQKQEKPRPQGPTLSERRLAAPMMGSVDTPKKSASRREEAAGEEPVGNFDKLFQSSKLAAGSASRVKNRSLVLPKGTFINCIMETAVDTTVPGMTSCRIPENVFSMDGRTLLVEAGSRAFGEYRGAVAQGVDRIFMLWTQIETPHGVIVDLGSPATDSLGRAGVTGEVDHHWWRRFGNALLFSIIDDAFQFAMEKASDSENSINNYSSTDSGMSSFLSQVMRETGQIPPTIRMNQGTRVGIFVARNIDMSSVYRLEADDGVEERP</sequence>
<dbReference type="RefSeq" id="WP_152158559.1">
    <property type="nucleotide sequence ID" value="NZ_WEHX01000049.1"/>
</dbReference>
<keyword evidence="6" id="KW-0472">Membrane</keyword>
<keyword evidence="3" id="KW-1003">Cell membrane</keyword>
<dbReference type="InterPro" id="IPR047695">
    <property type="entry name" value="T4SS_VirB10/PtlG"/>
</dbReference>
<evidence type="ECO:0000256" key="3">
    <source>
        <dbReference type="ARBA" id="ARBA00022475"/>
    </source>
</evidence>
<dbReference type="NCBIfam" id="NF038091">
    <property type="entry name" value="T4SS_VirB10"/>
    <property type="match status" value="1"/>
</dbReference>
<evidence type="ECO:0000256" key="6">
    <source>
        <dbReference type="ARBA" id="ARBA00023136"/>
    </source>
</evidence>
<dbReference type="AlphaFoldDB" id="A0A6I1EWX8"/>
<proteinExistence type="inferred from homology"/>
<protein>
    <submittedName>
        <fullName evidence="8">TrbI/VirB10 family protein</fullName>
    </submittedName>
</protein>
<evidence type="ECO:0000313" key="9">
    <source>
        <dbReference type="Proteomes" id="UP000430564"/>
    </source>
</evidence>
<organism evidence="8 9">
    <name type="scientific">Sutterella seckii</name>
    <dbReference type="NCBI Taxonomy" id="1944635"/>
    <lineage>
        <taxon>Bacteria</taxon>
        <taxon>Pseudomonadati</taxon>
        <taxon>Pseudomonadota</taxon>
        <taxon>Betaproteobacteria</taxon>
        <taxon>Burkholderiales</taxon>
        <taxon>Sutterellaceae</taxon>
        <taxon>Sutterella</taxon>
    </lineage>
</organism>
<evidence type="ECO:0000256" key="2">
    <source>
        <dbReference type="ARBA" id="ARBA00010265"/>
    </source>
</evidence>
<dbReference type="EMBL" id="WEHX01000049">
    <property type="protein sequence ID" value="KAB7658065.1"/>
    <property type="molecule type" value="Genomic_DNA"/>
</dbReference>
<comment type="caution">
    <text evidence="8">The sequence shown here is derived from an EMBL/GenBank/DDBJ whole genome shotgun (WGS) entry which is preliminary data.</text>
</comment>
<comment type="subcellular location">
    <subcellularLocation>
        <location evidence="1">Cell membrane</location>
        <topology evidence="1">Single-pass membrane protein</topology>
    </subcellularLocation>
</comment>
<gene>
    <name evidence="8" type="ORF">GBM95_07645</name>
</gene>
<name>A0A6I1EWX8_9BURK</name>
<feature type="region of interest" description="Disordered" evidence="7">
    <location>
        <begin position="1"/>
        <end position="20"/>
    </location>
</feature>
<evidence type="ECO:0000256" key="4">
    <source>
        <dbReference type="ARBA" id="ARBA00022692"/>
    </source>
</evidence>
<dbReference type="Gene3D" id="2.40.128.260">
    <property type="entry name" value="Type IV secretion system, VirB10/TraB/TrbI"/>
    <property type="match status" value="2"/>
</dbReference>
<dbReference type="Pfam" id="PF03743">
    <property type="entry name" value="TrbI"/>
    <property type="match status" value="1"/>
</dbReference>
<keyword evidence="5" id="KW-1133">Transmembrane helix</keyword>